<evidence type="ECO:0000256" key="3">
    <source>
        <dbReference type="ARBA" id="ARBA00022679"/>
    </source>
</evidence>
<dbReference type="Gene3D" id="3.40.1280.10">
    <property type="match status" value="1"/>
</dbReference>
<dbReference type="InterPro" id="IPR001537">
    <property type="entry name" value="SpoU_MeTrfase"/>
</dbReference>
<accession>A0A841JZ06</accession>
<sequence length="245" mass="26792">MAAPDQLDRLRVVLVATRNPLNIGAAARAMSNFGFLRLRVVQPFDLAFREARSAVGAPGLLRDAEMFSTVAEAVADCSLVVGTAAVGSRQVEQPVKRLEQGAGPIRTHLADQRVALLFGSEKRGLSNDDLSYCHWLMRIPTRTEHDSMNLGQAVAVCLYELIRTDVTPRSEPRLESPAPAHAEELDRMAQSLLVALAVSGYTKPGTEIATEEKVRRLVRRLNLNSSDAETLTGMFAKMRRAGARD</sequence>
<keyword evidence="2 6" id="KW-0489">Methyltransferase</keyword>
<dbReference type="Gene3D" id="1.10.8.590">
    <property type="match status" value="1"/>
</dbReference>
<dbReference type="GO" id="GO:0005829">
    <property type="term" value="C:cytosol"/>
    <property type="evidence" value="ECO:0007669"/>
    <property type="project" value="TreeGrafter"/>
</dbReference>
<dbReference type="GO" id="GO:0002128">
    <property type="term" value="P:tRNA nucleoside ribose methylation"/>
    <property type="evidence" value="ECO:0007669"/>
    <property type="project" value="TreeGrafter"/>
</dbReference>
<dbReference type="PANTHER" id="PTHR42786">
    <property type="entry name" value="TRNA/RRNA METHYLTRANSFERASE"/>
    <property type="match status" value="1"/>
</dbReference>
<comment type="similarity">
    <text evidence="1">Belongs to the class IV-like SAM-binding methyltransferase superfamily. RNA methyltransferase TrmH family.</text>
</comment>
<evidence type="ECO:0000256" key="2">
    <source>
        <dbReference type="ARBA" id="ARBA00022603"/>
    </source>
</evidence>
<dbReference type="GO" id="GO:0003723">
    <property type="term" value="F:RNA binding"/>
    <property type="evidence" value="ECO:0007669"/>
    <property type="project" value="InterPro"/>
</dbReference>
<evidence type="ECO:0000313" key="6">
    <source>
        <dbReference type="EMBL" id="MBB6144949.1"/>
    </source>
</evidence>
<reference evidence="6 7" key="1">
    <citation type="submission" date="2020-08" db="EMBL/GenBank/DDBJ databases">
        <title>Genomic Encyclopedia of Type Strains, Phase IV (KMG-IV): sequencing the most valuable type-strain genomes for metagenomic binning, comparative biology and taxonomic classification.</title>
        <authorList>
            <person name="Goeker M."/>
        </authorList>
    </citation>
    <scope>NUCLEOTIDE SEQUENCE [LARGE SCALE GENOMIC DNA]</scope>
    <source>
        <strain evidence="6 7">DSM 103733</strain>
    </source>
</reference>
<gene>
    <name evidence="6" type="ORF">HNQ77_002905</name>
</gene>
<evidence type="ECO:0000313" key="7">
    <source>
        <dbReference type="Proteomes" id="UP000538666"/>
    </source>
</evidence>
<dbReference type="InterPro" id="IPR029026">
    <property type="entry name" value="tRNA_m1G_MTases_N"/>
</dbReference>
<name>A0A841JZ06_9BACT</name>
<dbReference type="GO" id="GO:0008173">
    <property type="term" value="F:RNA methyltransferase activity"/>
    <property type="evidence" value="ECO:0007669"/>
    <property type="project" value="InterPro"/>
</dbReference>
<dbReference type="InterPro" id="IPR029028">
    <property type="entry name" value="Alpha/beta_knot_MTases"/>
</dbReference>
<dbReference type="SUPFAM" id="SSF75217">
    <property type="entry name" value="alpha/beta knot"/>
    <property type="match status" value="1"/>
</dbReference>
<protein>
    <submittedName>
        <fullName evidence="6">tRNA/rRNA methyltransferase</fullName>
        <ecNumber evidence="6">2.1.1.-</ecNumber>
    </submittedName>
</protein>
<evidence type="ECO:0000256" key="4">
    <source>
        <dbReference type="ARBA" id="ARBA00022691"/>
    </source>
</evidence>
<keyword evidence="7" id="KW-1185">Reference proteome</keyword>
<dbReference type="Proteomes" id="UP000538666">
    <property type="component" value="Unassembled WGS sequence"/>
</dbReference>
<keyword evidence="3 6" id="KW-0808">Transferase</keyword>
<dbReference type="CDD" id="cd18093">
    <property type="entry name" value="SpoU-like_TrmJ"/>
    <property type="match status" value="1"/>
</dbReference>
<evidence type="ECO:0000256" key="1">
    <source>
        <dbReference type="ARBA" id="ARBA00007228"/>
    </source>
</evidence>
<dbReference type="EC" id="2.1.1.-" evidence="6"/>
<evidence type="ECO:0000259" key="5">
    <source>
        <dbReference type="Pfam" id="PF00588"/>
    </source>
</evidence>
<dbReference type="Pfam" id="PF00588">
    <property type="entry name" value="SpoU_methylase"/>
    <property type="match status" value="1"/>
</dbReference>
<dbReference type="RefSeq" id="WP_050059506.1">
    <property type="nucleotide sequence ID" value="NZ_JACHEK010000005.1"/>
</dbReference>
<dbReference type="AlphaFoldDB" id="A0A841JZ06"/>
<organism evidence="6 7">
    <name type="scientific">Silvibacterium bohemicum</name>
    <dbReference type="NCBI Taxonomy" id="1577686"/>
    <lineage>
        <taxon>Bacteria</taxon>
        <taxon>Pseudomonadati</taxon>
        <taxon>Acidobacteriota</taxon>
        <taxon>Terriglobia</taxon>
        <taxon>Terriglobales</taxon>
        <taxon>Acidobacteriaceae</taxon>
        <taxon>Silvibacterium</taxon>
    </lineage>
</organism>
<feature type="domain" description="tRNA/rRNA methyltransferase SpoU type" evidence="5">
    <location>
        <begin position="10"/>
        <end position="159"/>
    </location>
</feature>
<dbReference type="OrthoDB" id="9806346at2"/>
<comment type="caution">
    <text evidence="6">The sequence shown here is derived from an EMBL/GenBank/DDBJ whole genome shotgun (WGS) entry which is preliminary data.</text>
</comment>
<dbReference type="InterPro" id="IPR004384">
    <property type="entry name" value="RNA_MeTrfase_TrmJ/LasT"/>
</dbReference>
<dbReference type="PIRSF" id="PIRSF004808">
    <property type="entry name" value="LasT"/>
    <property type="match status" value="1"/>
</dbReference>
<dbReference type="PANTHER" id="PTHR42786:SF2">
    <property type="entry name" value="TRNA (CYTIDINE_URIDINE-2'-O-)-METHYLTRANSFERASE TRMJ"/>
    <property type="match status" value="1"/>
</dbReference>
<dbReference type="EMBL" id="JACHEK010000005">
    <property type="protein sequence ID" value="MBB6144949.1"/>
    <property type="molecule type" value="Genomic_DNA"/>
</dbReference>
<keyword evidence="4" id="KW-0949">S-adenosyl-L-methionine</keyword>
<proteinExistence type="inferred from homology"/>